<protein>
    <recommendedName>
        <fullName evidence="2">GTP cyclohydrolase 1 type 2 homolog</fullName>
    </recommendedName>
</protein>
<feature type="binding site" evidence="4">
    <location>
        <position position="105"/>
    </location>
    <ligand>
        <name>a divalent metal cation</name>
        <dbReference type="ChEBI" id="CHEBI:60240"/>
        <label>1</label>
    </ligand>
</feature>
<evidence type="ECO:0000313" key="5">
    <source>
        <dbReference type="EMBL" id="NMM61923.1"/>
    </source>
</evidence>
<comment type="similarity">
    <text evidence="1">Belongs to the GTP cyclohydrolase I type 2/NIF3 family.</text>
</comment>
<organism evidence="5 6">
    <name type="scientific">Clostridium muellerianum</name>
    <dbReference type="NCBI Taxonomy" id="2716538"/>
    <lineage>
        <taxon>Bacteria</taxon>
        <taxon>Bacillati</taxon>
        <taxon>Bacillota</taxon>
        <taxon>Clostridia</taxon>
        <taxon>Eubacteriales</taxon>
        <taxon>Clostridiaceae</taxon>
        <taxon>Clostridium</taxon>
    </lineage>
</organism>
<dbReference type="Gene3D" id="3.40.1390.30">
    <property type="entry name" value="NIF3 (NGG1p interacting factor 3)-like"/>
    <property type="match status" value="2"/>
</dbReference>
<dbReference type="NCBIfam" id="TIGR00486">
    <property type="entry name" value="YbgI_SA1388"/>
    <property type="match status" value="1"/>
</dbReference>
<accession>A0A7Y0HNS0</accession>
<feature type="binding site" evidence="4">
    <location>
        <position position="66"/>
    </location>
    <ligand>
        <name>a divalent metal cation</name>
        <dbReference type="ChEBI" id="CHEBI:60240"/>
        <label>1</label>
    </ligand>
</feature>
<reference evidence="5 6" key="1">
    <citation type="submission" date="2020-06" db="EMBL/GenBank/DDBJ databases">
        <title>Complete Genome Sequence of Clostridium muelleri sp. nov. P21T, an Acid-Alcohol Producing Acetogen Isolated from Old Hay.</title>
        <authorList>
            <person name="Duncan K.E."/>
            <person name="Tanner R.S."/>
        </authorList>
    </citation>
    <scope>NUCLEOTIDE SEQUENCE [LARGE SCALE GENOMIC DNA]</scope>
    <source>
        <strain evidence="5 6">P21</strain>
    </source>
</reference>
<dbReference type="Pfam" id="PF01784">
    <property type="entry name" value="DUF34_NIF3"/>
    <property type="match status" value="1"/>
</dbReference>
<comment type="caution">
    <text evidence="5">The sequence shown here is derived from an EMBL/GenBank/DDBJ whole genome shotgun (WGS) entry which is preliminary data.</text>
</comment>
<name>A0A7Y0HNS0_9CLOT</name>
<evidence type="ECO:0000256" key="1">
    <source>
        <dbReference type="ARBA" id="ARBA00006964"/>
    </source>
</evidence>
<sequence>MSLKVKDIDRIIEQYAPSKFKEDYDNVGLMVGDMECEVTSILVALDCTLDVINEAKEKECNFILTHHPLIFKKPMNITKDTLLGKKIIELIKNDINVYSSHTNLDSIKGGVNDTIMQLLNFHDYNTIELSKRRSEDDKVSGIGRIAALKEAITLDEMCSRVKKCLNAPFIRYAGNENKKIKKVAVINGSGQSYFNEAKKLGADCIITGDTTYHYVSDFKEENIAVIDAGHFDTEWPAVLVLAEYFKNQIELKGYKNSVFMSESNKNPYKCK</sequence>
<dbReference type="PANTHER" id="PTHR13799:SF14">
    <property type="entry name" value="GTP CYCLOHYDROLASE 1 TYPE 2 HOMOLOG"/>
    <property type="match status" value="1"/>
</dbReference>
<dbReference type="FunFam" id="3.40.1390.30:FF:000001">
    <property type="entry name" value="GTP cyclohydrolase 1 type 2"/>
    <property type="match status" value="1"/>
</dbReference>
<feature type="binding site" evidence="4">
    <location>
        <position position="234"/>
    </location>
    <ligand>
        <name>a divalent metal cation</name>
        <dbReference type="ChEBI" id="CHEBI:60240"/>
        <label>1</label>
    </ligand>
</feature>
<dbReference type="SUPFAM" id="SSF102705">
    <property type="entry name" value="NIF3 (NGG1p interacting factor 3)-like"/>
    <property type="match status" value="1"/>
</dbReference>
<dbReference type="AlphaFoldDB" id="A0A7Y0HNS0"/>
<dbReference type="PANTHER" id="PTHR13799">
    <property type="entry name" value="NGG1 INTERACTING FACTOR 3"/>
    <property type="match status" value="1"/>
</dbReference>
<feature type="binding site" evidence="4">
    <location>
        <position position="67"/>
    </location>
    <ligand>
        <name>a divalent metal cation</name>
        <dbReference type="ChEBI" id="CHEBI:60240"/>
        <label>1</label>
    </ligand>
</feature>
<dbReference type="GO" id="GO:0005737">
    <property type="term" value="C:cytoplasm"/>
    <property type="evidence" value="ECO:0007669"/>
    <property type="project" value="TreeGrafter"/>
</dbReference>
<dbReference type="Proteomes" id="UP000537131">
    <property type="component" value="Unassembled WGS sequence"/>
</dbReference>
<dbReference type="RefSeq" id="WP_169296532.1">
    <property type="nucleotide sequence ID" value="NZ_JABBNI010000009.1"/>
</dbReference>
<dbReference type="EMBL" id="JABBNI010000009">
    <property type="protein sequence ID" value="NMM61923.1"/>
    <property type="molecule type" value="Genomic_DNA"/>
</dbReference>
<evidence type="ECO:0000256" key="3">
    <source>
        <dbReference type="ARBA" id="ARBA00022723"/>
    </source>
</evidence>
<dbReference type="GO" id="GO:0046872">
    <property type="term" value="F:metal ion binding"/>
    <property type="evidence" value="ECO:0007669"/>
    <property type="project" value="UniProtKB-KW"/>
</dbReference>
<evidence type="ECO:0000256" key="4">
    <source>
        <dbReference type="PIRSR" id="PIRSR602678-1"/>
    </source>
</evidence>
<evidence type="ECO:0000256" key="2">
    <source>
        <dbReference type="ARBA" id="ARBA00022112"/>
    </source>
</evidence>
<proteinExistence type="inferred from homology"/>
<keyword evidence="6" id="KW-1185">Reference proteome</keyword>
<evidence type="ECO:0000313" key="6">
    <source>
        <dbReference type="Proteomes" id="UP000537131"/>
    </source>
</evidence>
<feature type="binding site" evidence="4">
    <location>
        <position position="230"/>
    </location>
    <ligand>
        <name>a divalent metal cation</name>
        <dbReference type="ChEBI" id="CHEBI:60240"/>
        <label>1</label>
    </ligand>
</feature>
<dbReference type="InterPro" id="IPR036069">
    <property type="entry name" value="DUF34/NIF3_sf"/>
</dbReference>
<dbReference type="InterPro" id="IPR002678">
    <property type="entry name" value="DUF34/NIF3"/>
</dbReference>
<gene>
    <name evidence="5" type="ORF">HBE96_04310</name>
</gene>
<keyword evidence="3 4" id="KW-0479">Metal-binding</keyword>